<keyword evidence="7" id="KW-1185">Reference proteome</keyword>
<dbReference type="Proteomes" id="UP001176517">
    <property type="component" value="Unassembled WGS sequence"/>
</dbReference>
<dbReference type="GO" id="GO:0003713">
    <property type="term" value="F:transcription coactivator activity"/>
    <property type="evidence" value="ECO:0007669"/>
    <property type="project" value="TreeGrafter"/>
</dbReference>
<name>A0AAN6JUJ7_9BASI</name>
<evidence type="ECO:0000259" key="5">
    <source>
        <dbReference type="Pfam" id="PF22048"/>
    </source>
</evidence>
<dbReference type="InterPro" id="IPR010422">
    <property type="entry name" value="Ccdc124/Oxs1"/>
</dbReference>
<sequence>MVCAKCAKQLGTKSMAAPDPFRNRDAAGMLVSSASGSKSSLAGKAAGSLGAASSVQRTASGPSRKIGENKLLSKSNRFNPLGSQCTICKQRVTQDRAKYCQSNSKAVAGRARKQEAEDKKKEAQNQKKEDEEAAKWEKGAKGKSAADAKAEKAAEAARKKAELERLKKEDEEALPKGPSEGKVKLSAQAAKRDNKANFKSIKTASSAGGIDSALESFSADNIDDALDAMSLVTEKTDAASRGSKAADIERHPERRFKAAFEAFKERRIPELRKENPGLRLQQVQELAYKEFQKSDENPFNQVHLSYDADKQTKLATLDSVRSGKEARLKEA</sequence>
<dbReference type="Pfam" id="PF06244">
    <property type="entry name" value="Ccdc124"/>
    <property type="match status" value="1"/>
</dbReference>
<proteinExistence type="inferred from homology"/>
<dbReference type="GO" id="GO:0005634">
    <property type="term" value="C:nucleus"/>
    <property type="evidence" value="ECO:0007669"/>
    <property type="project" value="TreeGrafter"/>
</dbReference>
<evidence type="ECO:0000259" key="4">
    <source>
        <dbReference type="Pfam" id="PF06244"/>
    </source>
</evidence>
<evidence type="ECO:0000313" key="6">
    <source>
        <dbReference type="EMBL" id="KAK0557202.1"/>
    </source>
</evidence>
<feature type="domain" description="Coiled-coil" evidence="4">
    <location>
        <begin position="215"/>
        <end position="301"/>
    </location>
</feature>
<dbReference type="InterPro" id="IPR054413">
    <property type="entry name" value="LSO1/2"/>
</dbReference>
<dbReference type="EMBL" id="JAPDMZ010000007">
    <property type="protein sequence ID" value="KAK0557202.1"/>
    <property type="molecule type" value="Genomic_DNA"/>
</dbReference>
<dbReference type="PANTHER" id="PTHR21680">
    <property type="entry name" value="COILED-COIL DOMAIN-CONTAINING PROTEIN 124"/>
    <property type="match status" value="1"/>
</dbReference>
<protein>
    <submittedName>
        <fullName evidence="6">Uncharacterized protein</fullName>
    </submittedName>
</protein>
<feature type="region of interest" description="Disordered" evidence="3">
    <location>
        <begin position="31"/>
        <end position="82"/>
    </location>
</feature>
<evidence type="ECO:0000256" key="1">
    <source>
        <dbReference type="ARBA" id="ARBA00008296"/>
    </source>
</evidence>
<dbReference type="InterPro" id="IPR019367">
    <property type="entry name" value="PDZ-binding_CRIPT"/>
</dbReference>
<dbReference type="Pfam" id="PF10235">
    <property type="entry name" value="Cript"/>
    <property type="match status" value="1"/>
</dbReference>
<feature type="compositionally biased region" description="Polar residues" evidence="3">
    <location>
        <begin position="72"/>
        <end position="82"/>
    </location>
</feature>
<dbReference type="GO" id="GO:0006366">
    <property type="term" value="P:transcription by RNA polymerase II"/>
    <property type="evidence" value="ECO:0007669"/>
    <property type="project" value="TreeGrafter"/>
</dbReference>
<comment type="similarity">
    <text evidence="1">Belongs to the CCDC124 family.</text>
</comment>
<feature type="region of interest" description="Disordered" evidence="3">
    <location>
        <begin position="99"/>
        <end position="192"/>
    </location>
</feature>
<organism evidence="6 7">
    <name type="scientific">Tilletia horrida</name>
    <dbReference type="NCBI Taxonomy" id="155126"/>
    <lineage>
        <taxon>Eukaryota</taxon>
        <taxon>Fungi</taxon>
        <taxon>Dikarya</taxon>
        <taxon>Basidiomycota</taxon>
        <taxon>Ustilaginomycotina</taxon>
        <taxon>Exobasidiomycetes</taxon>
        <taxon>Tilletiales</taxon>
        <taxon>Tilletiaceae</taxon>
        <taxon>Tilletia</taxon>
    </lineage>
</organism>
<comment type="caution">
    <text evidence="6">The sequence shown here is derived from an EMBL/GenBank/DDBJ whole genome shotgun (WGS) entry which is preliminary data.</text>
</comment>
<feature type="compositionally biased region" description="Basic and acidic residues" evidence="3">
    <location>
        <begin position="112"/>
        <end position="183"/>
    </location>
</feature>
<accession>A0AAN6JUJ7</accession>
<dbReference type="AlphaFoldDB" id="A0AAN6JUJ7"/>
<reference evidence="6" key="1">
    <citation type="journal article" date="2023" name="PhytoFront">
        <title>Draft Genome Resources of Seven Strains of Tilletia horrida, Causal Agent of Kernel Smut of Rice.</title>
        <authorList>
            <person name="Khanal S."/>
            <person name="Antony Babu S."/>
            <person name="Zhou X.G."/>
        </authorList>
    </citation>
    <scope>NUCLEOTIDE SEQUENCE</scope>
    <source>
        <strain evidence="6">TX6</strain>
    </source>
</reference>
<dbReference type="Pfam" id="PF22048">
    <property type="entry name" value="LSO1_2-like"/>
    <property type="match status" value="1"/>
</dbReference>
<feature type="compositionally biased region" description="Low complexity" evidence="3">
    <location>
        <begin position="32"/>
        <end position="54"/>
    </location>
</feature>
<gene>
    <name evidence="6" type="ORF">OC846_000652</name>
</gene>
<dbReference type="PANTHER" id="PTHR21680:SF0">
    <property type="entry name" value="COILED-COIL DOMAIN-CONTAINING PROTEIN 124"/>
    <property type="match status" value="1"/>
</dbReference>
<keyword evidence="2" id="KW-0175">Coiled coil</keyword>
<evidence type="ECO:0000313" key="7">
    <source>
        <dbReference type="Proteomes" id="UP001176517"/>
    </source>
</evidence>
<evidence type="ECO:0000256" key="2">
    <source>
        <dbReference type="ARBA" id="ARBA00023054"/>
    </source>
</evidence>
<evidence type="ECO:0000256" key="3">
    <source>
        <dbReference type="SAM" id="MobiDB-lite"/>
    </source>
</evidence>
<feature type="domain" description="LSO1/LSO2" evidence="5">
    <location>
        <begin position="104"/>
        <end position="171"/>
    </location>
</feature>
<dbReference type="InterPro" id="IPR054414">
    <property type="entry name" value="Ccdc124/Oxs1_C"/>
</dbReference>